<feature type="domain" description="HTH lysR-type" evidence="6">
    <location>
        <begin position="2"/>
        <end position="59"/>
    </location>
</feature>
<sequence length="307" mass="33952">MITLRQLRYLRALAQHGHFGRAADACAVSQPALSMQIKELEKELGVALVERSHRDFRLTGEGREVARRAEDILLQVRDLTDYAAERRSDLGTSLTLGVIPTVGPYFLPGVLPRLQRQYPKLELRLHETRTETLVEGLLGGDLDAAILALPVPDPQLESMPLFEDRFLYVTGDETEPRRAVRLEDLQAEQLLLLEEGHCLRDQALALCSAAQPAAMRRFGATSLATLLQMVASGYGTTLVPEIAVQAEVKPQSGLKMIRFKAPEPSRTIGLTWRASSPRKPQMRKLGKLMKETWAAYGATPAKAPVAV</sequence>
<dbReference type="PANTHER" id="PTHR30346:SF26">
    <property type="entry name" value="HYDROGEN PEROXIDE-INDUCIBLE GENES ACTIVATOR"/>
    <property type="match status" value="1"/>
</dbReference>
<evidence type="ECO:0000259" key="6">
    <source>
        <dbReference type="PROSITE" id="PS50931"/>
    </source>
</evidence>
<dbReference type="PRINTS" id="PR00039">
    <property type="entry name" value="HTHLYSR"/>
</dbReference>
<evidence type="ECO:0000256" key="5">
    <source>
        <dbReference type="ARBA" id="ARBA00023163"/>
    </source>
</evidence>
<organism evidence="7 8">
    <name type="scientific">Methyloligella solikamskensis</name>
    <dbReference type="NCBI Taxonomy" id="1177756"/>
    <lineage>
        <taxon>Bacteria</taxon>
        <taxon>Pseudomonadati</taxon>
        <taxon>Pseudomonadota</taxon>
        <taxon>Alphaproteobacteria</taxon>
        <taxon>Hyphomicrobiales</taxon>
        <taxon>Hyphomicrobiaceae</taxon>
        <taxon>Methyloligella</taxon>
    </lineage>
</organism>
<keyword evidence="8" id="KW-1185">Reference proteome</keyword>
<comment type="caution">
    <text evidence="7">The sequence shown here is derived from an EMBL/GenBank/DDBJ whole genome shotgun (WGS) entry which is preliminary data.</text>
</comment>
<keyword evidence="5" id="KW-0804">Transcription</keyword>
<gene>
    <name evidence="7" type="ORF">ACFQ2F_11665</name>
</gene>
<keyword evidence="3" id="KW-0238">DNA-binding</keyword>
<dbReference type="RefSeq" id="WP_379090030.1">
    <property type="nucleotide sequence ID" value="NZ_JBHTJO010000001.1"/>
</dbReference>
<dbReference type="InterPro" id="IPR000847">
    <property type="entry name" value="LysR_HTH_N"/>
</dbReference>
<dbReference type="Gene3D" id="3.40.190.10">
    <property type="entry name" value="Periplasmic binding protein-like II"/>
    <property type="match status" value="2"/>
</dbReference>
<proteinExistence type="inferred from homology"/>
<dbReference type="InterPro" id="IPR036388">
    <property type="entry name" value="WH-like_DNA-bd_sf"/>
</dbReference>
<dbReference type="InterPro" id="IPR036390">
    <property type="entry name" value="WH_DNA-bd_sf"/>
</dbReference>
<dbReference type="PANTHER" id="PTHR30346">
    <property type="entry name" value="TRANSCRIPTIONAL DUAL REGULATOR HCAR-RELATED"/>
    <property type="match status" value="1"/>
</dbReference>
<dbReference type="CDD" id="cd08411">
    <property type="entry name" value="PBP2_OxyR"/>
    <property type="match status" value="1"/>
</dbReference>
<evidence type="ECO:0000313" key="7">
    <source>
        <dbReference type="EMBL" id="MFD0987753.1"/>
    </source>
</evidence>
<dbReference type="Pfam" id="PF03466">
    <property type="entry name" value="LysR_substrate"/>
    <property type="match status" value="1"/>
</dbReference>
<protein>
    <submittedName>
        <fullName evidence="7">LysR substrate-binding domain-containing protein</fullName>
    </submittedName>
</protein>
<dbReference type="EMBL" id="JBHTJO010000001">
    <property type="protein sequence ID" value="MFD0987753.1"/>
    <property type="molecule type" value="Genomic_DNA"/>
</dbReference>
<dbReference type="SUPFAM" id="SSF46785">
    <property type="entry name" value="Winged helix' DNA-binding domain"/>
    <property type="match status" value="1"/>
</dbReference>
<dbReference type="SUPFAM" id="SSF53850">
    <property type="entry name" value="Periplasmic binding protein-like II"/>
    <property type="match status" value="1"/>
</dbReference>
<comment type="similarity">
    <text evidence="1">Belongs to the LysR transcriptional regulatory family.</text>
</comment>
<accession>A0ABW3JD91</accession>
<evidence type="ECO:0000313" key="8">
    <source>
        <dbReference type="Proteomes" id="UP001597102"/>
    </source>
</evidence>
<keyword evidence="2" id="KW-0805">Transcription regulation</keyword>
<evidence type="ECO:0000256" key="4">
    <source>
        <dbReference type="ARBA" id="ARBA00023159"/>
    </source>
</evidence>
<evidence type="ECO:0000256" key="1">
    <source>
        <dbReference type="ARBA" id="ARBA00009437"/>
    </source>
</evidence>
<evidence type="ECO:0000256" key="2">
    <source>
        <dbReference type="ARBA" id="ARBA00023015"/>
    </source>
</evidence>
<dbReference type="Proteomes" id="UP001597102">
    <property type="component" value="Unassembled WGS sequence"/>
</dbReference>
<dbReference type="InterPro" id="IPR005119">
    <property type="entry name" value="LysR_subst-bd"/>
</dbReference>
<keyword evidence="4" id="KW-0010">Activator</keyword>
<reference evidence="8" key="1">
    <citation type="journal article" date="2019" name="Int. J. Syst. Evol. Microbiol.">
        <title>The Global Catalogue of Microorganisms (GCM) 10K type strain sequencing project: providing services to taxonomists for standard genome sequencing and annotation.</title>
        <authorList>
            <consortium name="The Broad Institute Genomics Platform"/>
            <consortium name="The Broad Institute Genome Sequencing Center for Infectious Disease"/>
            <person name="Wu L."/>
            <person name="Ma J."/>
        </authorList>
    </citation>
    <scope>NUCLEOTIDE SEQUENCE [LARGE SCALE GENOMIC DNA]</scope>
    <source>
        <strain evidence="8">CCUG 61697</strain>
    </source>
</reference>
<evidence type="ECO:0000256" key="3">
    <source>
        <dbReference type="ARBA" id="ARBA00023125"/>
    </source>
</evidence>
<dbReference type="PROSITE" id="PS50931">
    <property type="entry name" value="HTH_LYSR"/>
    <property type="match status" value="1"/>
</dbReference>
<dbReference type="Gene3D" id="1.10.10.10">
    <property type="entry name" value="Winged helix-like DNA-binding domain superfamily/Winged helix DNA-binding domain"/>
    <property type="match status" value="1"/>
</dbReference>
<name>A0ABW3JD91_9HYPH</name>
<dbReference type="Pfam" id="PF00126">
    <property type="entry name" value="HTH_1"/>
    <property type="match status" value="1"/>
</dbReference>